<feature type="region of interest" description="Disordered" evidence="1">
    <location>
        <begin position="40"/>
        <end position="79"/>
    </location>
</feature>
<comment type="caution">
    <text evidence="3">The sequence shown here is derived from an EMBL/GenBank/DDBJ whole genome shotgun (WGS) entry which is preliminary data.</text>
</comment>
<organism evidence="3 4">
    <name type="scientific">Amycolatopsis acidicola</name>
    <dbReference type="NCBI Taxonomy" id="2596893"/>
    <lineage>
        <taxon>Bacteria</taxon>
        <taxon>Bacillati</taxon>
        <taxon>Actinomycetota</taxon>
        <taxon>Actinomycetes</taxon>
        <taxon>Pseudonocardiales</taxon>
        <taxon>Pseudonocardiaceae</taxon>
        <taxon>Amycolatopsis</taxon>
    </lineage>
</organism>
<dbReference type="SUPFAM" id="SSF53955">
    <property type="entry name" value="Lysozyme-like"/>
    <property type="match status" value="1"/>
</dbReference>
<proteinExistence type="predicted"/>
<gene>
    <name evidence="3" type="ORF">FPZ12_025955</name>
</gene>
<name>A0A5N0UXK3_9PSEU</name>
<evidence type="ECO:0000256" key="1">
    <source>
        <dbReference type="SAM" id="MobiDB-lite"/>
    </source>
</evidence>
<sequence length="221" mass="23008">MDESTQPGDVAASRRSPSSLLLALGVVATGLILIFTVGTTRPETPATPTPAAPATTQPLAPPPGATAPHAAVAAPADRPRASDIAELDTWAKNLAPATKLARPVLVAYGRAEMWLRDEAPGCHLSWATLAGIGQAEAAGAGPLPVRQDIWQHYGARAVADGKPADTTSPDDAAYTMGRYLCSSGADLATADGWWPTILNYTQSVPDAREIFDDADRFATAR</sequence>
<keyword evidence="2" id="KW-0812">Transmembrane</keyword>
<dbReference type="AlphaFoldDB" id="A0A5N0UXK3"/>
<keyword evidence="4" id="KW-1185">Reference proteome</keyword>
<feature type="transmembrane region" description="Helical" evidence="2">
    <location>
        <begin position="20"/>
        <end position="38"/>
    </location>
</feature>
<evidence type="ECO:0000313" key="4">
    <source>
        <dbReference type="Proteomes" id="UP000319769"/>
    </source>
</evidence>
<dbReference type="InterPro" id="IPR023346">
    <property type="entry name" value="Lysozyme-like_dom_sf"/>
</dbReference>
<protein>
    <submittedName>
        <fullName evidence="3">Lytic transglycosylase domain-containing protein</fullName>
    </submittedName>
</protein>
<keyword evidence="2" id="KW-0472">Membrane</keyword>
<dbReference type="RefSeq" id="WP_144758953.1">
    <property type="nucleotide sequence ID" value="NZ_VMNW02000044.1"/>
</dbReference>
<dbReference type="OrthoDB" id="9796191at2"/>
<accession>A0A5N0UXK3</accession>
<evidence type="ECO:0000256" key="2">
    <source>
        <dbReference type="SAM" id="Phobius"/>
    </source>
</evidence>
<reference evidence="3" key="1">
    <citation type="submission" date="2019-09" db="EMBL/GenBank/DDBJ databases">
        <authorList>
            <person name="Teo W.F.A."/>
            <person name="Duangmal K."/>
        </authorList>
    </citation>
    <scope>NUCLEOTIDE SEQUENCE [LARGE SCALE GENOMIC DNA]</scope>
    <source>
        <strain evidence="3">K81G1</strain>
    </source>
</reference>
<dbReference type="Proteomes" id="UP000319769">
    <property type="component" value="Unassembled WGS sequence"/>
</dbReference>
<feature type="compositionally biased region" description="Low complexity" evidence="1">
    <location>
        <begin position="66"/>
        <end position="76"/>
    </location>
</feature>
<dbReference type="EMBL" id="VMNW02000044">
    <property type="protein sequence ID" value="KAA9157084.1"/>
    <property type="molecule type" value="Genomic_DNA"/>
</dbReference>
<evidence type="ECO:0000313" key="3">
    <source>
        <dbReference type="EMBL" id="KAA9157084.1"/>
    </source>
</evidence>
<keyword evidence="2" id="KW-1133">Transmembrane helix</keyword>